<protein>
    <recommendedName>
        <fullName evidence="4">Phage holin family protein</fullName>
    </recommendedName>
</protein>
<evidence type="ECO:0000313" key="2">
    <source>
        <dbReference type="EMBL" id="PIT93132.1"/>
    </source>
</evidence>
<dbReference type="PANTHER" id="PTHR37309:SF1">
    <property type="entry name" value="SLR0284 PROTEIN"/>
    <property type="match status" value="1"/>
</dbReference>
<comment type="caution">
    <text evidence="2">The sequence shown here is derived from an EMBL/GenBank/DDBJ whole genome shotgun (WGS) entry which is preliminary data.</text>
</comment>
<dbReference type="AlphaFoldDB" id="A0A2M6WK21"/>
<proteinExistence type="predicted"/>
<evidence type="ECO:0000313" key="3">
    <source>
        <dbReference type="Proteomes" id="UP000229112"/>
    </source>
</evidence>
<evidence type="ECO:0000256" key="1">
    <source>
        <dbReference type="SAM" id="Phobius"/>
    </source>
</evidence>
<accession>A0A2M6WK21</accession>
<gene>
    <name evidence="2" type="ORF">COU06_01440</name>
</gene>
<dbReference type="Pfam" id="PF04020">
    <property type="entry name" value="Phage_holin_4_2"/>
    <property type="match status" value="1"/>
</dbReference>
<sequence>MSNMHKLISNFIVTGIALLIAAYIVPGFILNLDNLTAFLALTAIVTLINVLIKPLIKFVLTPLIILTLGLFNLVITGGLLYIVDIYSKNITISGLSSLIYGTIIISVITTIFSAQNRIKY</sequence>
<name>A0A2M6WK21_9BACT</name>
<dbReference type="PANTHER" id="PTHR37309">
    <property type="entry name" value="SLR0284 PROTEIN"/>
    <property type="match status" value="1"/>
</dbReference>
<evidence type="ECO:0008006" key="4">
    <source>
        <dbReference type="Google" id="ProtNLM"/>
    </source>
</evidence>
<feature type="transmembrane region" description="Helical" evidence="1">
    <location>
        <begin position="7"/>
        <end position="29"/>
    </location>
</feature>
<reference evidence="3" key="1">
    <citation type="submission" date="2017-09" db="EMBL/GenBank/DDBJ databases">
        <title>Depth-based differentiation of microbial function through sediment-hosted aquifers and enrichment of novel symbionts in the deep terrestrial subsurface.</title>
        <authorList>
            <person name="Probst A.J."/>
            <person name="Ladd B."/>
            <person name="Jarett J.K."/>
            <person name="Geller-Mcgrath D.E."/>
            <person name="Sieber C.M.K."/>
            <person name="Emerson J.B."/>
            <person name="Anantharaman K."/>
            <person name="Thomas B.C."/>
            <person name="Malmstrom R."/>
            <person name="Stieglmeier M."/>
            <person name="Klingl A."/>
            <person name="Woyke T."/>
            <person name="Ryan C.M."/>
            <person name="Banfield J.F."/>
        </authorList>
    </citation>
    <scope>NUCLEOTIDE SEQUENCE [LARGE SCALE GENOMIC DNA]</scope>
</reference>
<dbReference type="EMBL" id="PFAY01000011">
    <property type="protein sequence ID" value="PIT93132.1"/>
    <property type="molecule type" value="Genomic_DNA"/>
</dbReference>
<keyword evidence="1" id="KW-0812">Transmembrane</keyword>
<feature type="transmembrane region" description="Helical" evidence="1">
    <location>
        <begin position="59"/>
        <end position="83"/>
    </location>
</feature>
<feature type="transmembrane region" description="Helical" evidence="1">
    <location>
        <begin position="95"/>
        <end position="114"/>
    </location>
</feature>
<keyword evidence="1" id="KW-0472">Membrane</keyword>
<dbReference type="Proteomes" id="UP000229112">
    <property type="component" value="Unassembled WGS sequence"/>
</dbReference>
<keyword evidence="1" id="KW-1133">Transmembrane helix</keyword>
<organism evidence="2 3">
    <name type="scientific">Candidatus Harrisonbacteria bacterium CG10_big_fil_rev_8_21_14_0_10_38_8</name>
    <dbReference type="NCBI Taxonomy" id="1974582"/>
    <lineage>
        <taxon>Bacteria</taxon>
        <taxon>Candidatus Harrisoniibacteriota</taxon>
    </lineage>
</organism>
<dbReference type="InterPro" id="IPR007165">
    <property type="entry name" value="Phage_holin_4_2"/>
</dbReference>
<feature type="transmembrane region" description="Helical" evidence="1">
    <location>
        <begin position="35"/>
        <end position="52"/>
    </location>
</feature>